<keyword evidence="13" id="KW-1185">Reference proteome</keyword>
<dbReference type="InterPro" id="IPR050092">
    <property type="entry name" value="RNase_H"/>
</dbReference>
<keyword evidence="8" id="KW-0255">Endonuclease</keyword>
<evidence type="ECO:0000259" key="11">
    <source>
        <dbReference type="PROSITE" id="PS50879"/>
    </source>
</evidence>
<proteinExistence type="inferred from homology"/>
<keyword evidence="6" id="KW-0540">Nuclease</keyword>
<dbReference type="Gene3D" id="3.30.420.10">
    <property type="entry name" value="Ribonuclease H-like superfamily/Ribonuclease H"/>
    <property type="match status" value="1"/>
</dbReference>
<comment type="caution">
    <text evidence="12">The sequence shown here is derived from an EMBL/GenBank/DDBJ whole genome shotgun (WGS) entry which is preliminary data.</text>
</comment>
<accession>A0A2A9E9C4</accession>
<dbReference type="PANTHER" id="PTHR10642">
    <property type="entry name" value="RIBONUCLEASE H1"/>
    <property type="match status" value="1"/>
</dbReference>
<dbReference type="InterPro" id="IPR002156">
    <property type="entry name" value="RNaseH_domain"/>
</dbReference>
<keyword evidence="7" id="KW-0479">Metal-binding</keyword>
<keyword evidence="9" id="KW-0378">Hydrolase</keyword>
<dbReference type="PROSITE" id="PS50879">
    <property type="entry name" value="RNASE_H_1"/>
    <property type="match status" value="1"/>
</dbReference>
<dbReference type="CDD" id="cd09278">
    <property type="entry name" value="RNase_HI_prokaryote_like"/>
    <property type="match status" value="1"/>
</dbReference>
<sequence>MDAVITVSTDGSCLRNPGGASGWAWVNHDGSFASGGIASGTNQVAELQAVLEAIRAHPGADELRIESDSQYAIKCASVWVTGWKRKGWRTASGGPVKNLDLVQGIEQAMADRAGKVVFHWVRGHQGDHFNERADVLAGSAARAAQRGEVVVTRSDGADETVPAPRPVAAAASAAPARALDADLLF</sequence>
<protein>
    <recommendedName>
        <fullName evidence="5">ribonuclease H</fullName>
        <ecNumber evidence="5">3.1.26.4</ecNumber>
    </recommendedName>
</protein>
<dbReference type="GO" id="GO:0004523">
    <property type="term" value="F:RNA-DNA hybrid ribonuclease activity"/>
    <property type="evidence" value="ECO:0007669"/>
    <property type="project" value="UniProtKB-EC"/>
</dbReference>
<evidence type="ECO:0000256" key="10">
    <source>
        <dbReference type="ARBA" id="ARBA00022842"/>
    </source>
</evidence>
<evidence type="ECO:0000256" key="6">
    <source>
        <dbReference type="ARBA" id="ARBA00022722"/>
    </source>
</evidence>
<dbReference type="InterPro" id="IPR012337">
    <property type="entry name" value="RNaseH-like_sf"/>
</dbReference>
<comment type="cofactor">
    <cofactor evidence="2">
        <name>Mg(2+)</name>
        <dbReference type="ChEBI" id="CHEBI:18420"/>
    </cofactor>
</comment>
<dbReference type="PANTHER" id="PTHR10642:SF26">
    <property type="entry name" value="RIBONUCLEASE H1"/>
    <property type="match status" value="1"/>
</dbReference>
<evidence type="ECO:0000256" key="1">
    <source>
        <dbReference type="ARBA" id="ARBA00000077"/>
    </source>
</evidence>
<dbReference type="GO" id="GO:0003676">
    <property type="term" value="F:nucleic acid binding"/>
    <property type="evidence" value="ECO:0007669"/>
    <property type="project" value="InterPro"/>
</dbReference>
<feature type="domain" description="RNase H type-1" evidence="11">
    <location>
        <begin position="1"/>
        <end position="142"/>
    </location>
</feature>
<name>A0A2A9E9C4_9MICO</name>
<evidence type="ECO:0000256" key="7">
    <source>
        <dbReference type="ARBA" id="ARBA00022723"/>
    </source>
</evidence>
<comment type="subunit">
    <text evidence="4">Monomer.</text>
</comment>
<dbReference type="EC" id="3.1.26.4" evidence="5"/>
<evidence type="ECO:0000256" key="9">
    <source>
        <dbReference type="ARBA" id="ARBA00022801"/>
    </source>
</evidence>
<dbReference type="InterPro" id="IPR036397">
    <property type="entry name" value="RNaseH_sf"/>
</dbReference>
<dbReference type="SUPFAM" id="SSF53098">
    <property type="entry name" value="Ribonuclease H-like"/>
    <property type="match status" value="1"/>
</dbReference>
<evidence type="ECO:0000256" key="2">
    <source>
        <dbReference type="ARBA" id="ARBA00001946"/>
    </source>
</evidence>
<dbReference type="EMBL" id="PDJG01000001">
    <property type="protein sequence ID" value="PFG34842.1"/>
    <property type="molecule type" value="Genomic_DNA"/>
</dbReference>
<evidence type="ECO:0000313" key="12">
    <source>
        <dbReference type="EMBL" id="PFG34842.1"/>
    </source>
</evidence>
<gene>
    <name evidence="12" type="ORF">ATL42_2770</name>
</gene>
<dbReference type="GO" id="GO:0046872">
    <property type="term" value="F:metal ion binding"/>
    <property type="evidence" value="ECO:0007669"/>
    <property type="project" value="UniProtKB-KW"/>
</dbReference>
<comment type="catalytic activity">
    <reaction evidence="1">
        <text>Endonucleolytic cleavage to 5'-phosphomonoester.</text>
        <dbReference type="EC" id="3.1.26.4"/>
    </reaction>
</comment>
<evidence type="ECO:0000313" key="13">
    <source>
        <dbReference type="Proteomes" id="UP000225548"/>
    </source>
</evidence>
<dbReference type="RefSeq" id="WP_245862570.1">
    <property type="nucleotide sequence ID" value="NZ_PDJG01000001.1"/>
</dbReference>
<reference evidence="12 13" key="1">
    <citation type="submission" date="2017-10" db="EMBL/GenBank/DDBJ databases">
        <title>Sequencing the genomes of 1000 actinobacteria strains.</title>
        <authorList>
            <person name="Klenk H.-P."/>
        </authorList>
    </citation>
    <scope>NUCLEOTIDE SEQUENCE [LARGE SCALE GENOMIC DNA]</scope>
    <source>
        <strain evidence="12 13">DSM 18966</strain>
    </source>
</reference>
<dbReference type="GO" id="GO:0043137">
    <property type="term" value="P:DNA replication, removal of RNA primer"/>
    <property type="evidence" value="ECO:0007669"/>
    <property type="project" value="TreeGrafter"/>
</dbReference>
<organism evidence="12 13">
    <name type="scientific">Sanguibacter antarcticus</name>
    <dbReference type="NCBI Taxonomy" id="372484"/>
    <lineage>
        <taxon>Bacteria</taxon>
        <taxon>Bacillati</taxon>
        <taxon>Actinomycetota</taxon>
        <taxon>Actinomycetes</taxon>
        <taxon>Micrococcales</taxon>
        <taxon>Sanguibacteraceae</taxon>
        <taxon>Sanguibacter</taxon>
    </lineage>
</organism>
<evidence type="ECO:0000256" key="8">
    <source>
        <dbReference type="ARBA" id="ARBA00022759"/>
    </source>
</evidence>
<keyword evidence="10" id="KW-0460">Magnesium</keyword>
<dbReference type="Pfam" id="PF00075">
    <property type="entry name" value="RNase_H"/>
    <property type="match status" value="1"/>
</dbReference>
<comment type="similarity">
    <text evidence="3">Belongs to the RNase H family.</text>
</comment>
<dbReference type="InterPro" id="IPR022892">
    <property type="entry name" value="RNaseHI"/>
</dbReference>
<evidence type="ECO:0000256" key="4">
    <source>
        <dbReference type="ARBA" id="ARBA00011245"/>
    </source>
</evidence>
<evidence type="ECO:0000256" key="5">
    <source>
        <dbReference type="ARBA" id="ARBA00012180"/>
    </source>
</evidence>
<evidence type="ECO:0000256" key="3">
    <source>
        <dbReference type="ARBA" id="ARBA00005300"/>
    </source>
</evidence>
<dbReference type="AlphaFoldDB" id="A0A2A9E9C4"/>
<dbReference type="Proteomes" id="UP000225548">
    <property type="component" value="Unassembled WGS sequence"/>
</dbReference>